<dbReference type="PANTHER" id="PTHR37418">
    <property type="entry name" value="3-KETO-5-AMINOHEXANOATE CLEAVAGE ENZYME-RELATED"/>
    <property type="match status" value="1"/>
</dbReference>
<dbReference type="GO" id="GO:0046872">
    <property type="term" value="F:metal ion binding"/>
    <property type="evidence" value="ECO:0007669"/>
    <property type="project" value="UniProtKB-KW"/>
</dbReference>
<dbReference type="EMBL" id="LVLJ01000079">
    <property type="protein sequence ID" value="OAE35764.1"/>
    <property type="molecule type" value="Genomic_DNA"/>
</dbReference>
<dbReference type="InterPro" id="IPR008567">
    <property type="entry name" value="BKACE"/>
</dbReference>
<evidence type="ECO:0000256" key="2">
    <source>
        <dbReference type="ARBA" id="ARBA00022679"/>
    </source>
</evidence>
<name>A0A176WSF0_MARPO</name>
<sequence length="284" mass="30682">MPLEMNREVFITCAVTGAGNTFMAMVNNVPKSWTFSAFSIGRNGLAYPAAAVLAGGNVRVGLEDNLYAGKGQLATNAQLVEKPQRLLFLERRAGHVPSPRKWVEGQRQQRNGTIIMTNIRQAACIGGGVIGGAWAARFLLGGIDVSIYDPHPEAKRIVGEVLANAERAYAMLTMAPLPPKGRLTFCASVEEAVAVALLMSLSATNTVMAQGGQEVDVELVLAVDTSRSMDTEEARIQREGYVSALKHKEFIDAVKTGLTGRIADKPAKSDCMVGEKQWQDMFDR</sequence>
<dbReference type="Pfam" id="PF05853">
    <property type="entry name" value="BKACE"/>
    <property type="match status" value="1"/>
</dbReference>
<evidence type="ECO:0000256" key="4">
    <source>
        <dbReference type="ARBA" id="ARBA00022833"/>
    </source>
</evidence>
<dbReference type="PANTHER" id="PTHR37418:SF2">
    <property type="entry name" value="3-KETO-5-AMINOHEXANOATE CLEAVAGE ENZYME"/>
    <property type="match status" value="1"/>
</dbReference>
<dbReference type="InterPro" id="IPR013785">
    <property type="entry name" value="Aldolase_TIM"/>
</dbReference>
<dbReference type="GO" id="GO:0043720">
    <property type="term" value="F:3-keto-5-aminohexanoate cleavage activity"/>
    <property type="evidence" value="ECO:0007669"/>
    <property type="project" value="InterPro"/>
</dbReference>
<dbReference type="Proteomes" id="UP000077202">
    <property type="component" value="Unassembled WGS sequence"/>
</dbReference>
<dbReference type="Pfam" id="PF06707">
    <property type="entry name" value="DUF1194"/>
    <property type="match status" value="1"/>
</dbReference>
<keyword evidence="3" id="KW-0479">Metal-binding</keyword>
<keyword evidence="4" id="KW-0862">Zinc</keyword>
<dbReference type="InterPro" id="IPR010607">
    <property type="entry name" value="DUF1194"/>
</dbReference>
<keyword evidence="2" id="KW-0808">Transferase</keyword>
<protein>
    <recommendedName>
        <fullName evidence="7">3-hydroxyacyl-CoA dehydrogenase NAD binding domain-containing protein</fullName>
    </recommendedName>
</protein>
<evidence type="ECO:0000256" key="1">
    <source>
        <dbReference type="ARBA" id="ARBA00001947"/>
    </source>
</evidence>
<proteinExistence type="predicted"/>
<organism evidence="5 6">
    <name type="scientific">Marchantia polymorpha subsp. ruderalis</name>
    <dbReference type="NCBI Taxonomy" id="1480154"/>
    <lineage>
        <taxon>Eukaryota</taxon>
        <taxon>Viridiplantae</taxon>
        <taxon>Streptophyta</taxon>
        <taxon>Embryophyta</taxon>
        <taxon>Marchantiophyta</taxon>
        <taxon>Marchantiopsida</taxon>
        <taxon>Marchantiidae</taxon>
        <taxon>Marchantiales</taxon>
        <taxon>Marchantiaceae</taxon>
        <taxon>Marchantia</taxon>
    </lineage>
</organism>
<dbReference type="AlphaFoldDB" id="A0A176WSF0"/>
<evidence type="ECO:0000256" key="3">
    <source>
        <dbReference type="ARBA" id="ARBA00022723"/>
    </source>
</evidence>
<dbReference type="SUPFAM" id="SSF51735">
    <property type="entry name" value="NAD(P)-binding Rossmann-fold domains"/>
    <property type="match status" value="1"/>
</dbReference>
<dbReference type="InterPro" id="IPR036291">
    <property type="entry name" value="NAD(P)-bd_dom_sf"/>
</dbReference>
<evidence type="ECO:0000313" key="6">
    <source>
        <dbReference type="Proteomes" id="UP000077202"/>
    </source>
</evidence>
<comment type="caution">
    <text evidence="5">The sequence shown here is derived from an EMBL/GenBank/DDBJ whole genome shotgun (WGS) entry which is preliminary data.</text>
</comment>
<dbReference type="Gene3D" id="3.20.20.70">
    <property type="entry name" value="Aldolase class I"/>
    <property type="match status" value="1"/>
</dbReference>
<evidence type="ECO:0000313" key="5">
    <source>
        <dbReference type="EMBL" id="OAE35764.1"/>
    </source>
</evidence>
<dbReference type="Gene3D" id="3.40.50.720">
    <property type="entry name" value="NAD(P)-binding Rossmann-like Domain"/>
    <property type="match status" value="1"/>
</dbReference>
<reference evidence="5" key="1">
    <citation type="submission" date="2016-03" db="EMBL/GenBank/DDBJ databases">
        <title>Mechanisms controlling the formation of the plant cell surface in tip-growing cells are functionally conserved among land plants.</title>
        <authorList>
            <person name="Honkanen S."/>
            <person name="Jones V.A."/>
            <person name="Morieri G."/>
            <person name="Champion C."/>
            <person name="Hetherington A.J."/>
            <person name="Kelly S."/>
            <person name="Saint-Marcoux D."/>
            <person name="Proust H."/>
            <person name="Prescott H."/>
            <person name="Dolan L."/>
        </authorList>
    </citation>
    <scope>NUCLEOTIDE SEQUENCE [LARGE SCALE GENOMIC DNA]</scope>
    <source>
        <tissue evidence="5">Whole gametophyte</tissue>
    </source>
</reference>
<keyword evidence="6" id="KW-1185">Reference proteome</keyword>
<gene>
    <name evidence="5" type="ORF">AXG93_4237s1000</name>
</gene>
<comment type="cofactor">
    <cofactor evidence="1">
        <name>Zn(2+)</name>
        <dbReference type="ChEBI" id="CHEBI:29105"/>
    </cofactor>
</comment>
<evidence type="ECO:0008006" key="7">
    <source>
        <dbReference type="Google" id="ProtNLM"/>
    </source>
</evidence>
<accession>A0A176WSF0</accession>